<keyword evidence="2" id="KW-0560">Oxidoreductase</keyword>
<reference evidence="5" key="2">
    <citation type="journal article" date="2009" name="ChemBioChem">
        <title>Cloning and sequencing of the biosynthetic gene cluster for saquayamycin Z and galtamycin B and the elucidation of the assembly of their saccharide chains.</title>
        <authorList>
            <person name="Erb A."/>
            <person name="Luzhetskyy A."/>
            <person name="Hardter U."/>
            <person name="Bechthold A."/>
        </authorList>
    </citation>
    <scope>NUCLEOTIDE SEQUENCE</scope>
    <source>
        <strain evidence="5">Tu 6368</strain>
    </source>
</reference>
<accession>C4NYM4</accession>
<evidence type="ECO:0000259" key="4">
    <source>
        <dbReference type="Pfam" id="PF22725"/>
    </source>
</evidence>
<evidence type="ECO:0000259" key="3">
    <source>
        <dbReference type="Pfam" id="PF01408"/>
    </source>
</evidence>
<reference evidence="5" key="1">
    <citation type="journal article" date="2007" name="Appl. Microbiol. Biotechnol.">
        <title>A strategy for cloning glycosyltransferase genes involved in natural product biosynthesis.</title>
        <authorList>
            <person name="Luzhetskyy A."/>
            <person name="Weiss H."/>
            <person name="Charge A."/>
            <person name="Welle E."/>
            <person name="Linnenbrink A."/>
            <person name="Vente A."/>
            <person name="Bechthold A."/>
        </authorList>
    </citation>
    <scope>NUCLEOTIDE SEQUENCE</scope>
    <source>
        <strain evidence="5">Tu 6368</strain>
    </source>
</reference>
<dbReference type="AlphaFoldDB" id="C4NYM4"/>
<dbReference type="PANTHER" id="PTHR22604:SF105">
    <property type="entry name" value="TRANS-1,2-DIHYDROBENZENE-1,2-DIOL DEHYDROGENASE"/>
    <property type="match status" value="1"/>
</dbReference>
<evidence type="ECO:0000313" key="5">
    <source>
        <dbReference type="EMBL" id="ACP19378.1"/>
    </source>
</evidence>
<sequence>MRIGVLGCADIARRRMLPAIARVPDTEVVAVASRDPERAARTAREFDCRPVTGYPELLARPDVDAVYVPLPAALHAEWVEAALRAGKHVLAEKPVTTDPDRTAALVELARSRDLILMENVMFVHHAQHAVVARLLREGVIGELRAFEATFTIPALPDDDIRYRPELGGGALSDVGVYPVRAALHVLGPELAVVGAVLTTGAERLVDTSGAALLRTPDGVTASLLFGLEHAYRSRYELIGATGRIVLDRAFTPPADHHPVVRVERFDGVQEIRLEPDDQVRNTVAAFASAVRAGAGSGDPAGVGDSLRLARLLHDVRERAASLLTRSRRSSPSCSGA</sequence>
<dbReference type="Gene3D" id="3.30.360.10">
    <property type="entry name" value="Dihydrodipicolinate Reductase, domain 2"/>
    <property type="match status" value="1"/>
</dbReference>
<dbReference type="PANTHER" id="PTHR22604">
    <property type="entry name" value="OXIDOREDUCTASES"/>
    <property type="match status" value="1"/>
</dbReference>
<dbReference type="InterPro" id="IPR000683">
    <property type="entry name" value="Gfo/Idh/MocA-like_OxRdtase_N"/>
</dbReference>
<name>C4NYM4_9ACTN</name>
<dbReference type="InterPro" id="IPR055170">
    <property type="entry name" value="GFO_IDH_MocA-like_dom"/>
</dbReference>
<feature type="domain" description="Gfo/Idh/MocA-like oxidoreductase N-terminal" evidence="3">
    <location>
        <begin position="1"/>
        <end position="119"/>
    </location>
</feature>
<protein>
    <submittedName>
        <fullName evidence="5">SaqT</fullName>
    </submittedName>
</protein>
<dbReference type="GO" id="GO:0000166">
    <property type="term" value="F:nucleotide binding"/>
    <property type="evidence" value="ECO:0007669"/>
    <property type="project" value="InterPro"/>
</dbReference>
<dbReference type="EMBL" id="FJ670504">
    <property type="protein sequence ID" value="ACP19378.1"/>
    <property type="molecule type" value="Genomic_DNA"/>
</dbReference>
<organism evidence="5">
    <name type="scientific">Micromonospora sp. Tu 6368</name>
    <dbReference type="NCBI Taxonomy" id="428986"/>
    <lineage>
        <taxon>Bacteria</taxon>
        <taxon>Bacillati</taxon>
        <taxon>Actinomycetota</taxon>
        <taxon>Actinomycetes</taxon>
        <taxon>Micromonosporales</taxon>
        <taxon>Micromonosporaceae</taxon>
        <taxon>Micromonospora</taxon>
    </lineage>
</organism>
<comment type="similarity">
    <text evidence="1">Belongs to the Gfo/Idh/MocA family.</text>
</comment>
<dbReference type="Pfam" id="PF22725">
    <property type="entry name" value="GFO_IDH_MocA_C3"/>
    <property type="match status" value="1"/>
</dbReference>
<evidence type="ECO:0000256" key="2">
    <source>
        <dbReference type="ARBA" id="ARBA00023002"/>
    </source>
</evidence>
<dbReference type="Gene3D" id="3.40.50.720">
    <property type="entry name" value="NAD(P)-binding Rossmann-like Domain"/>
    <property type="match status" value="1"/>
</dbReference>
<feature type="domain" description="GFO/IDH/MocA-like oxidoreductase" evidence="4">
    <location>
        <begin position="131"/>
        <end position="244"/>
    </location>
</feature>
<dbReference type="Pfam" id="PF01408">
    <property type="entry name" value="GFO_IDH_MocA"/>
    <property type="match status" value="1"/>
</dbReference>
<dbReference type="GO" id="GO:0016491">
    <property type="term" value="F:oxidoreductase activity"/>
    <property type="evidence" value="ECO:0007669"/>
    <property type="project" value="UniProtKB-KW"/>
</dbReference>
<dbReference type="InterPro" id="IPR050984">
    <property type="entry name" value="Gfo/Idh/MocA_domain"/>
</dbReference>
<dbReference type="InterPro" id="IPR036291">
    <property type="entry name" value="NAD(P)-bd_dom_sf"/>
</dbReference>
<dbReference type="SUPFAM" id="SSF55347">
    <property type="entry name" value="Glyceraldehyde-3-phosphate dehydrogenase-like, C-terminal domain"/>
    <property type="match status" value="1"/>
</dbReference>
<proteinExistence type="inferred from homology"/>
<gene>
    <name evidence="5" type="primary">saqT</name>
</gene>
<dbReference type="SUPFAM" id="SSF51735">
    <property type="entry name" value="NAD(P)-binding Rossmann-fold domains"/>
    <property type="match status" value="1"/>
</dbReference>
<evidence type="ECO:0000256" key="1">
    <source>
        <dbReference type="ARBA" id="ARBA00010928"/>
    </source>
</evidence>